<dbReference type="PANTHER" id="PTHR13754">
    <property type="entry name" value="METALLO-BETA-LACTAMASE SUPERFAMILY PROTEIN"/>
    <property type="match status" value="1"/>
</dbReference>
<dbReference type="SUPFAM" id="SSF56281">
    <property type="entry name" value="Metallo-hydrolase/oxidoreductase"/>
    <property type="match status" value="1"/>
</dbReference>
<dbReference type="Pfam" id="PF00753">
    <property type="entry name" value="Lactamase_B"/>
    <property type="match status" value="1"/>
</dbReference>
<dbReference type="PANTHER" id="PTHR13754:SF18">
    <property type="entry name" value="7,8-DIHYDROPTERIN-6-METHYL-4-(BETA-D-RIBOFURANOSYL)-AMINOBENZENE-5'-PHOSPHATE SYNTHASE"/>
    <property type="match status" value="1"/>
</dbReference>
<reference evidence="2 3" key="1">
    <citation type="submission" date="2019-11" db="EMBL/GenBank/DDBJ databases">
        <title>Comparative genomics of hydrocarbon-degrading Desulfosarcina strains.</title>
        <authorList>
            <person name="Watanabe M."/>
            <person name="Kojima H."/>
            <person name="Fukui M."/>
        </authorList>
    </citation>
    <scope>NUCLEOTIDE SEQUENCE [LARGE SCALE GENOMIC DNA]</scope>
    <source>
        <strain evidence="2 3">PP31</strain>
    </source>
</reference>
<keyword evidence="3" id="KW-1185">Reference proteome</keyword>
<keyword evidence="2" id="KW-0378">Hydrolase</keyword>
<sequence length="273" mass="30979">MKHDITLSILCEDQAKMGFLDKKFIGQHGFSVFIEAEKRILFDTGASDVFMHNAALLDIDPHTADWIVLSHGHWDHTDGLRALPEKGEKNLLAHPGIFVDRRKANGAYNGMACTRQELERRFNLILSKEPYRICEAIYFLGEIPRLNDFESRQTAFFHMEETQRHEDFIMDDSALAIETEKGLVIVTGCSHAGICNIVEHARQVTGQRHVHMVLGGFHLMGDSTQLRKTIDYFKKNTVEHLYPMHCTTLPALAEFHNAFGIEKLCAGDTLSLD</sequence>
<dbReference type="GO" id="GO:0016740">
    <property type="term" value="F:transferase activity"/>
    <property type="evidence" value="ECO:0007669"/>
    <property type="project" value="TreeGrafter"/>
</dbReference>
<name>A0A5K7Z2Z1_9BACT</name>
<feature type="domain" description="Metallo-beta-lactamase" evidence="1">
    <location>
        <begin position="29"/>
        <end position="97"/>
    </location>
</feature>
<dbReference type="InterPro" id="IPR001279">
    <property type="entry name" value="Metallo-B-lactamas"/>
</dbReference>
<dbReference type="AlphaFoldDB" id="A0A5K7Z2Z1"/>
<evidence type="ECO:0000259" key="1">
    <source>
        <dbReference type="Pfam" id="PF00753"/>
    </source>
</evidence>
<dbReference type="KEGG" id="dwd:DSCW_27550"/>
<dbReference type="CDD" id="cd07713">
    <property type="entry name" value="DHPS-like_MBL-fold"/>
    <property type="match status" value="1"/>
</dbReference>
<evidence type="ECO:0000313" key="2">
    <source>
        <dbReference type="EMBL" id="BBO75338.1"/>
    </source>
</evidence>
<dbReference type="InterPro" id="IPR041712">
    <property type="entry name" value="DHPS-like_MBL-fold"/>
</dbReference>
<protein>
    <submittedName>
        <fullName evidence="2">MBL fold metallo-hydrolase</fullName>
    </submittedName>
</protein>
<dbReference type="InterPro" id="IPR036866">
    <property type="entry name" value="RibonucZ/Hydroxyglut_hydro"/>
</dbReference>
<dbReference type="InterPro" id="IPR052926">
    <property type="entry name" value="Metallo-beta-lactamase_dom"/>
</dbReference>
<dbReference type="Proteomes" id="UP000427769">
    <property type="component" value="Chromosome"/>
</dbReference>
<evidence type="ECO:0000313" key="3">
    <source>
        <dbReference type="Proteomes" id="UP000427769"/>
    </source>
</evidence>
<gene>
    <name evidence="2" type="ORF">DSCW_27550</name>
</gene>
<proteinExistence type="predicted"/>
<dbReference type="EMBL" id="AP021875">
    <property type="protein sequence ID" value="BBO75338.1"/>
    <property type="molecule type" value="Genomic_DNA"/>
</dbReference>
<dbReference type="OrthoDB" id="9803916at2"/>
<dbReference type="Gene3D" id="3.60.15.10">
    <property type="entry name" value="Ribonuclease Z/Hydroxyacylglutathione hydrolase-like"/>
    <property type="match status" value="1"/>
</dbReference>
<dbReference type="GO" id="GO:0016787">
    <property type="term" value="F:hydrolase activity"/>
    <property type="evidence" value="ECO:0007669"/>
    <property type="project" value="UniProtKB-KW"/>
</dbReference>
<dbReference type="RefSeq" id="WP_155304266.1">
    <property type="nucleotide sequence ID" value="NZ_AP021875.1"/>
</dbReference>
<organism evidence="2 3">
    <name type="scientific">Desulfosarcina widdelii</name>
    <dbReference type="NCBI Taxonomy" id="947919"/>
    <lineage>
        <taxon>Bacteria</taxon>
        <taxon>Pseudomonadati</taxon>
        <taxon>Thermodesulfobacteriota</taxon>
        <taxon>Desulfobacteria</taxon>
        <taxon>Desulfobacterales</taxon>
        <taxon>Desulfosarcinaceae</taxon>
        <taxon>Desulfosarcina</taxon>
    </lineage>
</organism>
<accession>A0A5K7Z2Z1</accession>